<comment type="caution">
    <text evidence="2">The sequence shown here is derived from an EMBL/GenBank/DDBJ whole genome shotgun (WGS) entry which is preliminary data.</text>
</comment>
<dbReference type="InterPro" id="IPR017946">
    <property type="entry name" value="PLC-like_Pdiesterase_TIM-brl"/>
</dbReference>
<dbReference type="Gene3D" id="3.20.20.190">
    <property type="entry name" value="Phosphatidylinositol (PI) phosphodiesterase"/>
    <property type="match status" value="1"/>
</dbReference>
<name>X1CEY9_9ZZZZ</name>
<protein>
    <recommendedName>
        <fullName evidence="1">GP-PDE domain-containing protein</fullName>
    </recommendedName>
</protein>
<feature type="non-terminal residue" evidence="2">
    <location>
        <position position="105"/>
    </location>
</feature>
<reference evidence="2" key="1">
    <citation type="journal article" date="2014" name="Front. Microbiol.">
        <title>High frequency of phylogenetically diverse reductive dehalogenase-homologous genes in deep subseafloor sedimentary metagenomes.</title>
        <authorList>
            <person name="Kawai M."/>
            <person name="Futagami T."/>
            <person name="Toyoda A."/>
            <person name="Takaki Y."/>
            <person name="Nishi S."/>
            <person name="Hori S."/>
            <person name="Arai W."/>
            <person name="Tsubouchi T."/>
            <person name="Morono Y."/>
            <person name="Uchiyama I."/>
            <person name="Ito T."/>
            <person name="Fujiyama A."/>
            <person name="Inagaki F."/>
            <person name="Takami H."/>
        </authorList>
    </citation>
    <scope>NUCLEOTIDE SEQUENCE</scope>
    <source>
        <strain evidence="2">Expedition CK06-06</strain>
    </source>
</reference>
<dbReference type="GO" id="GO:0008081">
    <property type="term" value="F:phosphoric diester hydrolase activity"/>
    <property type="evidence" value="ECO:0007669"/>
    <property type="project" value="InterPro"/>
</dbReference>
<evidence type="ECO:0000313" key="2">
    <source>
        <dbReference type="EMBL" id="GAG94818.1"/>
    </source>
</evidence>
<dbReference type="InterPro" id="IPR030395">
    <property type="entry name" value="GP_PDE_dom"/>
</dbReference>
<feature type="domain" description="GP-PDE" evidence="1">
    <location>
        <begin position="5"/>
        <end position="105"/>
    </location>
</feature>
<dbReference type="Pfam" id="PF03009">
    <property type="entry name" value="GDPD"/>
    <property type="match status" value="1"/>
</dbReference>
<organism evidence="2">
    <name type="scientific">marine sediment metagenome</name>
    <dbReference type="NCBI Taxonomy" id="412755"/>
    <lineage>
        <taxon>unclassified sequences</taxon>
        <taxon>metagenomes</taxon>
        <taxon>ecological metagenomes</taxon>
    </lineage>
</organism>
<dbReference type="PANTHER" id="PTHR46211:SF14">
    <property type="entry name" value="GLYCEROPHOSPHODIESTER PHOSPHODIESTERASE"/>
    <property type="match status" value="1"/>
</dbReference>
<dbReference type="SUPFAM" id="SSF51695">
    <property type="entry name" value="PLC-like phosphodiesterases"/>
    <property type="match status" value="1"/>
</dbReference>
<accession>X1CEY9</accession>
<dbReference type="PANTHER" id="PTHR46211">
    <property type="entry name" value="GLYCEROPHOSPHORYL DIESTER PHOSPHODIESTERASE"/>
    <property type="match status" value="1"/>
</dbReference>
<evidence type="ECO:0000259" key="1">
    <source>
        <dbReference type="PROSITE" id="PS51704"/>
    </source>
</evidence>
<sequence>MTKKIILIAHRGTKLEYDENTIISFSKAIENGVDFIEFDLYRTKDHKLVINHDNTLQRTYNGNGIISNMTYAEICKFRTRKDGQKMPLFTEVISAFKIKLNLYRL</sequence>
<proteinExistence type="predicted"/>
<dbReference type="GO" id="GO:0006629">
    <property type="term" value="P:lipid metabolic process"/>
    <property type="evidence" value="ECO:0007669"/>
    <property type="project" value="InterPro"/>
</dbReference>
<dbReference type="EMBL" id="BART01024944">
    <property type="protein sequence ID" value="GAG94818.1"/>
    <property type="molecule type" value="Genomic_DNA"/>
</dbReference>
<dbReference type="AlphaFoldDB" id="X1CEY9"/>
<dbReference type="PROSITE" id="PS51704">
    <property type="entry name" value="GP_PDE"/>
    <property type="match status" value="1"/>
</dbReference>
<gene>
    <name evidence="2" type="ORF">S01H4_44894</name>
</gene>